<dbReference type="Proteomes" id="UP000581688">
    <property type="component" value="Unassembled WGS sequence"/>
</dbReference>
<name>A0A841Q2Y9_9BACI</name>
<evidence type="ECO:0000313" key="3">
    <source>
        <dbReference type="Proteomes" id="UP000581688"/>
    </source>
</evidence>
<protein>
    <submittedName>
        <fullName evidence="2">Uncharacterized protein</fullName>
    </submittedName>
</protein>
<organism evidence="2 3">
    <name type="scientific">Salirhabdus euzebyi</name>
    <dbReference type="NCBI Taxonomy" id="394506"/>
    <lineage>
        <taxon>Bacteria</taxon>
        <taxon>Bacillati</taxon>
        <taxon>Bacillota</taxon>
        <taxon>Bacilli</taxon>
        <taxon>Bacillales</taxon>
        <taxon>Bacillaceae</taxon>
        <taxon>Salirhabdus</taxon>
    </lineage>
</organism>
<proteinExistence type="predicted"/>
<dbReference type="EMBL" id="JACHGH010000001">
    <property type="protein sequence ID" value="MBB6451968.1"/>
    <property type="molecule type" value="Genomic_DNA"/>
</dbReference>
<comment type="caution">
    <text evidence="2">The sequence shown here is derived from an EMBL/GenBank/DDBJ whole genome shotgun (WGS) entry which is preliminary data.</text>
</comment>
<evidence type="ECO:0000313" key="2">
    <source>
        <dbReference type="EMBL" id="MBB6451968.1"/>
    </source>
</evidence>
<dbReference type="RefSeq" id="WP_174494472.1">
    <property type="nucleotide sequence ID" value="NZ_CADDWK010000001.1"/>
</dbReference>
<gene>
    <name evidence="2" type="ORF">HNQ94_000389</name>
</gene>
<dbReference type="AlphaFoldDB" id="A0A841Q2Y9"/>
<keyword evidence="3" id="KW-1185">Reference proteome</keyword>
<accession>A0A841Q2Y9</accession>
<feature type="compositionally biased region" description="Basic and acidic residues" evidence="1">
    <location>
        <begin position="1"/>
        <end position="14"/>
    </location>
</feature>
<sequence>MVRAKFKVESKTERAGGGGNVELNPVTGGSAENEEFWKYTPAGSINMYIDNVNALEKFEVGKEYYVDFTEAGGDE</sequence>
<feature type="region of interest" description="Disordered" evidence="1">
    <location>
        <begin position="1"/>
        <end position="27"/>
    </location>
</feature>
<evidence type="ECO:0000256" key="1">
    <source>
        <dbReference type="SAM" id="MobiDB-lite"/>
    </source>
</evidence>
<reference evidence="2 3" key="1">
    <citation type="submission" date="2020-08" db="EMBL/GenBank/DDBJ databases">
        <title>Genomic Encyclopedia of Type Strains, Phase IV (KMG-IV): sequencing the most valuable type-strain genomes for metagenomic binning, comparative biology and taxonomic classification.</title>
        <authorList>
            <person name="Goeker M."/>
        </authorList>
    </citation>
    <scope>NUCLEOTIDE SEQUENCE [LARGE SCALE GENOMIC DNA]</scope>
    <source>
        <strain evidence="2 3">DSM 19612</strain>
    </source>
</reference>